<name>A0A9P8C3K3_9HELO</name>
<keyword evidence="6" id="KW-0676">Redox-active center</keyword>
<dbReference type="Gene3D" id="3.40.30.10">
    <property type="entry name" value="Glutaredoxin"/>
    <property type="match status" value="2"/>
</dbReference>
<dbReference type="InterPro" id="IPR013766">
    <property type="entry name" value="Thioredoxin_domain"/>
</dbReference>
<accession>A0A9P8C3K3</accession>
<dbReference type="PANTHER" id="PTHR45815:SF3">
    <property type="entry name" value="PROTEIN DISULFIDE-ISOMERASE A6"/>
    <property type="match status" value="1"/>
</dbReference>
<comment type="caution">
    <text evidence="10">The sequence shown here is derived from an EMBL/GenBank/DDBJ whole genome shotgun (WGS) entry which is preliminary data.</text>
</comment>
<protein>
    <recommendedName>
        <fullName evidence="3">protein disulfide-isomerase</fullName>
        <ecNumber evidence="3">5.3.4.1</ecNumber>
    </recommendedName>
</protein>
<evidence type="ECO:0000256" key="3">
    <source>
        <dbReference type="ARBA" id="ARBA00012723"/>
    </source>
</evidence>
<evidence type="ECO:0000256" key="7">
    <source>
        <dbReference type="SAM" id="MobiDB-lite"/>
    </source>
</evidence>
<keyword evidence="4" id="KW-1015">Disulfide bond</keyword>
<evidence type="ECO:0000313" key="11">
    <source>
        <dbReference type="Proteomes" id="UP000824998"/>
    </source>
</evidence>
<sequence>MVQSTAIAVAAAALLGALPVNAGLYSKGSPVLQLDGKSYDRLIAQSNYTSIVEFYAPWCGHCKNLQPAYEKAAKSLAGLAKVGAVDCDEETNKPFCGTFGVQGFPTLKIIKPGKKPGKPIVEDYNGPRTAKGIVDAVVEKIPNLVKKVEDKTLEKFLAESNDTAKAILFTDKGKTSALMKSIAIEFKGAISVAQCRNTEKEKATMELFGITGFPTLLLLPGGKEAQGIVYDGELKKDPIIKFLSQAAAPNPDPAPSKAKVSKKDSKKESKAKEEFESSSSSQASKEGSTAGATATEEVLEGEATESPIPIVETEKPVDLPEPPPMIPALETEEELIATCLGDRTATCILALLPESPDITGAQAIISLSELAHKYNQRKQNLFPFYIVMSQNKGYDRIKEALKLTGNSQIIAVNGRRGWWRQISETLSNKDVSIEALENFVDAIRLGEGAKQKLPAGLIPKEPEEAATATEEEPAAATETMVVEEDREEATQAETHDEL</sequence>
<dbReference type="PRINTS" id="PR00421">
    <property type="entry name" value="THIOREDOXIN"/>
</dbReference>
<feature type="region of interest" description="Disordered" evidence="7">
    <location>
        <begin position="245"/>
        <end position="322"/>
    </location>
</feature>
<comment type="catalytic activity">
    <reaction evidence="1">
        <text>Catalyzes the rearrangement of -S-S- bonds in proteins.</text>
        <dbReference type="EC" id="5.3.4.1"/>
    </reaction>
</comment>
<evidence type="ECO:0000256" key="4">
    <source>
        <dbReference type="ARBA" id="ARBA00023157"/>
    </source>
</evidence>
<feature type="compositionally biased region" description="Basic and acidic residues" evidence="7">
    <location>
        <begin position="261"/>
        <end position="275"/>
    </location>
</feature>
<feature type="region of interest" description="Disordered" evidence="7">
    <location>
        <begin position="454"/>
        <end position="498"/>
    </location>
</feature>
<dbReference type="PANTHER" id="PTHR45815">
    <property type="entry name" value="PROTEIN DISULFIDE-ISOMERASE A6"/>
    <property type="match status" value="1"/>
</dbReference>
<dbReference type="Pfam" id="PF24541">
    <property type="entry name" value="Thioredox_PDIA6_C"/>
    <property type="match status" value="1"/>
</dbReference>
<dbReference type="GO" id="GO:0005788">
    <property type="term" value="C:endoplasmic reticulum lumen"/>
    <property type="evidence" value="ECO:0007669"/>
    <property type="project" value="UniProtKB-SubCell"/>
</dbReference>
<evidence type="ECO:0000256" key="8">
    <source>
        <dbReference type="SAM" id="SignalP"/>
    </source>
</evidence>
<dbReference type="GO" id="GO:0003756">
    <property type="term" value="F:protein disulfide isomerase activity"/>
    <property type="evidence" value="ECO:0007669"/>
    <property type="project" value="UniProtKB-EC"/>
</dbReference>
<keyword evidence="8" id="KW-0732">Signal</keyword>
<evidence type="ECO:0000256" key="1">
    <source>
        <dbReference type="ARBA" id="ARBA00001182"/>
    </source>
</evidence>
<feature type="compositionally biased region" description="Low complexity" evidence="7">
    <location>
        <begin position="277"/>
        <end position="290"/>
    </location>
</feature>
<keyword evidence="5" id="KW-0413">Isomerase</keyword>
<feature type="signal peptide" evidence="8">
    <location>
        <begin position="1"/>
        <end position="22"/>
    </location>
</feature>
<dbReference type="Proteomes" id="UP000824998">
    <property type="component" value="Unassembled WGS sequence"/>
</dbReference>
<dbReference type="SUPFAM" id="SSF52833">
    <property type="entry name" value="Thioredoxin-like"/>
    <property type="match status" value="2"/>
</dbReference>
<dbReference type="InterPro" id="IPR036249">
    <property type="entry name" value="Thioredoxin-like_sf"/>
</dbReference>
<dbReference type="GO" id="GO:0034976">
    <property type="term" value="P:response to endoplasmic reticulum stress"/>
    <property type="evidence" value="ECO:0007669"/>
    <property type="project" value="TreeGrafter"/>
</dbReference>
<dbReference type="EC" id="5.3.4.1" evidence="3"/>
<comment type="subcellular location">
    <subcellularLocation>
        <location evidence="2">Endoplasmic reticulum lumen</location>
    </subcellularLocation>
</comment>
<feature type="chain" id="PRO_5040328229" description="protein disulfide-isomerase" evidence="8">
    <location>
        <begin position="23"/>
        <end position="498"/>
    </location>
</feature>
<dbReference type="EMBL" id="MU251538">
    <property type="protein sequence ID" value="KAG9232648.1"/>
    <property type="molecule type" value="Genomic_DNA"/>
</dbReference>
<dbReference type="AlphaFoldDB" id="A0A9P8C3K3"/>
<feature type="domain" description="Thioredoxin" evidence="9">
    <location>
        <begin position="1"/>
        <end position="143"/>
    </location>
</feature>
<dbReference type="PROSITE" id="PS51352">
    <property type="entry name" value="THIOREDOXIN_2"/>
    <property type="match status" value="1"/>
</dbReference>
<proteinExistence type="predicted"/>
<evidence type="ECO:0000313" key="10">
    <source>
        <dbReference type="EMBL" id="KAG9232648.1"/>
    </source>
</evidence>
<evidence type="ECO:0000259" key="9">
    <source>
        <dbReference type="PROSITE" id="PS51352"/>
    </source>
</evidence>
<organism evidence="10 11">
    <name type="scientific">Amylocarpus encephaloides</name>
    <dbReference type="NCBI Taxonomy" id="45428"/>
    <lineage>
        <taxon>Eukaryota</taxon>
        <taxon>Fungi</taxon>
        <taxon>Dikarya</taxon>
        <taxon>Ascomycota</taxon>
        <taxon>Pezizomycotina</taxon>
        <taxon>Leotiomycetes</taxon>
        <taxon>Helotiales</taxon>
        <taxon>Helotiales incertae sedis</taxon>
        <taxon>Amylocarpus</taxon>
    </lineage>
</organism>
<evidence type="ECO:0000256" key="2">
    <source>
        <dbReference type="ARBA" id="ARBA00004319"/>
    </source>
</evidence>
<gene>
    <name evidence="10" type="ORF">BJ875DRAFT_466232</name>
</gene>
<reference evidence="10" key="1">
    <citation type="journal article" date="2021" name="IMA Fungus">
        <title>Genomic characterization of three marine fungi, including Emericellopsis atlantica sp. nov. with signatures of a generalist lifestyle and marine biomass degradation.</title>
        <authorList>
            <person name="Hagestad O.C."/>
            <person name="Hou L."/>
            <person name="Andersen J.H."/>
            <person name="Hansen E.H."/>
            <person name="Altermark B."/>
            <person name="Li C."/>
            <person name="Kuhnert E."/>
            <person name="Cox R.J."/>
            <person name="Crous P.W."/>
            <person name="Spatafora J.W."/>
            <person name="Lail K."/>
            <person name="Amirebrahimi M."/>
            <person name="Lipzen A."/>
            <person name="Pangilinan J."/>
            <person name="Andreopoulos W."/>
            <person name="Hayes R.D."/>
            <person name="Ng V."/>
            <person name="Grigoriev I.V."/>
            <person name="Jackson S.A."/>
            <person name="Sutton T.D.S."/>
            <person name="Dobson A.D.W."/>
            <person name="Rama T."/>
        </authorList>
    </citation>
    <scope>NUCLEOTIDE SEQUENCE</scope>
    <source>
        <strain evidence="10">TRa018bII</strain>
    </source>
</reference>
<evidence type="ECO:0000256" key="6">
    <source>
        <dbReference type="ARBA" id="ARBA00023284"/>
    </source>
</evidence>
<dbReference type="PROSITE" id="PS00194">
    <property type="entry name" value="THIOREDOXIN_1"/>
    <property type="match status" value="1"/>
</dbReference>
<dbReference type="Pfam" id="PF00085">
    <property type="entry name" value="Thioredoxin"/>
    <property type="match status" value="1"/>
</dbReference>
<evidence type="ECO:0000256" key="5">
    <source>
        <dbReference type="ARBA" id="ARBA00023235"/>
    </source>
</evidence>
<dbReference type="InterPro" id="IPR017937">
    <property type="entry name" value="Thioredoxin_CS"/>
</dbReference>
<keyword evidence="11" id="KW-1185">Reference proteome</keyword>
<dbReference type="GO" id="GO:0015035">
    <property type="term" value="F:protein-disulfide reductase activity"/>
    <property type="evidence" value="ECO:0007669"/>
    <property type="project" value="TreeGrafter"/>
</dbReference>
<dbReference type="OrthoDB" id="10264505at2759"/>
<dbReference type="InterPro" id="IPR057305">
    <property type="entry name" value="Thioredox_PDIA6_C"/>
</dbReference>
<dbReference type="CDD" id="cd03002">
    <property type="entry name" value="PDI_a_MPD1_like"/>
    <property type="match status" value="1"/>
</dbReference>